<proteinExistence type="predicted"/>
<dbReference type="Gene3D" id="3.30.40.190">
    <property type="match status" value="1"/>
</dbReference>
<dbReference type="Proteomes" id="UP000839682">
    <property type="component" value="Unassembled WGS sequence"/>
</dbReference>
<dbReference type="InterPro" id="IPR010373">
    <property type="entry name" value="DUF968"/>
</dbReference>
<dbReference type="CDD" id="cd00085">
    <property type="entry name" value="HNHc"/>
    <property type="match status" value="1"/>
</dbReference>
<dbReference type="Pfam" id="PF06147">
    <property type="entry name" value="DUF968"/>
    <property type="match status" value="1"/>
</dbReference>
<organism evidence="1">
    <name type="scientific">Salmonella enterica I</name>
    <dbReference type="NCBI Taxonomy" id="59201"/>
    <lineage>
        <taxon>Bacteria</taxon>
        <taxon>Pseudomonadati</taxon>
        <taxon>Pseudomonadota</taxon>
        <taxon>Gammaproteobacteria</taxon>
        <taxon>Enterobacterales</taxon>
        <taxon>Enterobacteriaceae</taxon>
        <taxon>Salmonella</taxon>
    </lineage>
</organism>
<comment type="caution">
    <text evidence="1">The sequence shown here is derived from an EMBL/GenBank/DDBJ whole genome shotgun (WGS) entry which is preliminary data.</text>
</comment>
<reference evidence="1" key="1">
    <citation type="submission" date="2018-07" db="EMBL/GenBank/DDBJ databases">
        <authorList>
            <person name="Ashton P.M."/>
            <person name="Dallman T."/>
            <person name="Nair S."/>
            <person name="De Pinna E."/>
            <person name="Peters T."/>
            <person name="Grant K."/>
        </authorList>
    </citation>
    <scope>NUCLEOTIDE SEQUENCE [LARGE SCALE GENOMIC DNA]</scope>
    <source>
        <strain evidence="1">440016</strain>
    </source>
</reference>
<name>A0A3V2NZ45_SALET</name>
<gene>
    <name evidence="1" type="ORF">DSF98_21250</name>
</gene>
<accession>A0A3V2NZ45</accession>
<evidence type="ECO:0008006" key="2">
    <source>
        <dbReference type="Google" id="ProtNLM"/>
    </source>
</evidence>
<sequence length="347" mass="39125">MRALLRPASVPEMGVVVIKPGRELMPLFAGGRVLVEPEPESMKSLPSGAVPAVRQPLADDKSLLPFFTSERVIHAAGGVGALSDWLLRHVKSCQWPHGDYHHHETVIHRYGAGAMVLCWHCDNQLRDQTSESQEQLTNQNLITWLTDTVRYAINGSQERELSLAELCWWAVRHDVAGAVPDGVIRRSLGLPAEEIRSVYRESDIVPEEQTATSILKQRTKNIAPQHLHQQPVPQQKRVVPLTVDPDSPESFMLRPKRRRWVNERYTRWVKTQPCMCCGKPADDPHHLIGHGQGGTGTKAHDLWVLPLCRKHHDELHAHPLSFEEEYGSQIDLIFRFLDYALAVGVLG</sequence>
<dbReference type="InterPro" id="IPR003615">
    <property type="entry name" value="HNH_nuc"/>
</dbReference>
<evidence type="ECO:0000313" key="1">
    <source>
        <dbReference type="EMBL" id="EAA7255174.1"/>
    </source>
</evidence>
<dbReference type="EMBL" id="AAACIV010000024">
    <property type="protein sequence ID" value="EAA7255174.1"/>
    <property type="molecule type" value="Genomic_DNA"/>
</dbReference>
<protein>
    <recommendedName>
        <fullName evidence="2">DUF968 domain-containing protein</fullName>
    </recommendedName>
</protein>
<dbReference type="AlphaFoldDB" id="A0A3V2NZ45"/>